<gene>
    <name evidence="3" type="ORF">F53441_8117</name>
</gene>
<reference evidence="3" key="1">
    <citation type="submission" date="2020-01" db="EMBL/GenBank/DDBJ databases">
        <title>Identification and distribution of gene clusters putatively required for synthesis of sphingolipid metabolism inhibitors in phylogenetically diverse species of the filamentous fungus Fusarium.</title>
        <authorList>
            <person name="Kim H.-S."/>
            <person name="Busman M."/>
            <person name="Brown D.W."/>
            <person name="Divon H."/>
            <person name="Uhlig S."/>
            <person name="Proctor R.H."/>
        </authorList>
    </citation>
    <scope>NUCLEOTIDE SEQUENCE</scope>
    <source>
        <strain evidence="3">NRRL 53441</strain>
    </source>
</reference>
<protein>
    <submittedName>
        <fullName evidence="3">Uncharacterized protein</fullName>
    </submittedName>
</protein>
<feature type="compositionally biased region" description="Low complexity" evidence="1">
    <location>
        <begin position="60"/>
        <end position="121"/>
    </location>
</feature>
<dbReference type="OrthoDB" id="5104949at2759"/>
<keyword evidence="2" id="KW-0732">Signal</keyword>
<sequence>MRSLVLLQLAVGLLTAGNAVASPCKPLSSSATSAASLATSTTSTETSSATSSAIADTLTETSAASTTEISMSSTTIETSATTATPDLSTVDSTTVVPTTSEPATTTYASTTETTSTAPMPTGSLTVTGGGPVQGQSLESSNMDGALTAFQVNYPGYDAHSYTIDAQGRLVNDQGWFLCGRYEATNDEINRPAIVVTCSSQIPLQTPFLYCRVSGGQEVQCSIPAISCVAGSDFFSLPTCTAAAGTWDQFSLGQSGPGNVLQIGGSEGSAPYPRIVLSVQ</sequence>
<dbReference type="Proteomes" id="UP000605986">
    <property type="component" value="Unassembled WGS sequence"/>
</dbReference>
<organism evidence="3 4">
    <name type="scientific">Fusarium austroafricanum</name>
    <dbReference type="NCBI Taxonomy" id="2364996"/>
    <lineage>
        <taxon>Eukaryota</taxon>
        <taxon>Fungi</taxon>
        <taxon>Dikarya</taxon>
        <taxon>Ascomycota</taxon>
        <taxon>Pezizomycotina</taxon>
        <taxon>Sordariomycetes</taxon>
        <taxon>Hypocreomycetidae</taxon>
        <taxon>Hypocreales</taxon>
        <taxon>Nectriaceae</taxon>
        <taxon>Fusarium</taxon>
        <taxon>Fusarium concolor species complex</taxon>
    </lineage>
</organism>
<feature type="region of interest" description="Disordered" evidence="1">
    <location>
        <begin position="60"/>
        <end position="139"/>
    </location>
</feature>
<feature type="signal peptide" evidence="2">
    <location>
        <begin position="1"/>
        <end position="21"/>
    </location>
</feature>
<comment type="caution">
    <text evidence="3">The sequence shown here is derived from an EMBL/GenBank/DDBJ whole genome shotgun (WGS) entry which is preliminary data.</text>
</comment>
<evidence type="ECO:0000313" key="4">
    <source>
        <dbReference type="Proteomes" id="UP000605986"/>
    </source>
</evidence>
<feature type="chain" id="PRO_5034765401" evidence="2">
    <location>
        <begin position="22"/>
        <end position="279"/>
    </location>
</feature>
<accession>A0A8H4KC22</accession>
<evidence type="ECO:0000313" key="3">
    <source>
        <dbReference type="EMBL" id="KAF4448477.1"/>
    </source>
</evidence>
<dbReference type="AlphaFoldDB" id="A0A8H4KC22"/>
<name>A0A8H4KC22_9HYPO</name>
<keyword evidence="4" id="KW-1185">Reference proteome</keyword>
<evidence type="ECO:0000256" key="1">
    <source>
        <dbReference type="SAM" id="MobiDB-lite"/>
    </source>
</evidence>
<evidence type="ECO:0000256" key="2">
    <source>
        <dbReference type="SAM" id="SignalP"/>
    </source>
</evidence>
<proteinExistence type="predicted"/>
<dbReference type="EMBL" id="JAADJG010000335">
    <property type="protein sequence ID" value="KAF4448477.1"/>
    <property type="molecule type" value="Genomic_DNA"/>
</dbReference>